<dbReference type="OrthoDB" id="9808681at2"/>
<dbReference type="CDD" id="cd13400">
    <property type="entry name" value="LT_IagB-like"/>
    <property type="match status" value="1"/>
</dbReference>
<dbReference type="InterPro" id="IPR023346">
    <property type="entry name" value="Lysozyme-like_dom_sf"/>
</dbReference>
<dbReference type="RefSeq" id="WP_115939331.1">
    <property type="nucleotide sequence ID" value="NZ_QRDW01000017.1"/>
</dbReference>
<comment type="caution">
    <text evidence="4">The sequence shown here is derived from an EMBL/GenBank/DDBJ whole genome shotgun (WGS) entry which is preliminary data.</text>
</comment>
<feature type="domain" description="Transglycosylase SLT" evidence="3">
    <location>
        <begin position="21"/>
        <end position="129"/>
    </location>
</feature>
<keyword evidence="5" id="KW-1185">Reference proteome</keyword>
<keyword evidence="2" id="KW-0732">Signal</keyword>
<feature type="chain" id="PRO_5017643766" evidence="2">
    <location>
        <begin position="20"/>
        <end position="150"/>
    </location>
</feature>
<dbReference type="SUPFAM" id="SSF53955">
    <property type="entry name" value="Lysozyme-like"/>
    <property type="match status" value="1"/>
</dbReference>
<organism evidence="4 5">
    <name type="scientific">Aestuariispira insulae</name>
    <dbReference type="NCBI Taxonomy" id="1461337"/>
    <lineage>
        <taxon>Bacteria</taxon>
        <taxon>Pseudomonadati</taxon>
        <taxon>Pseudomonadota</taxon>
        <taxon>Alphaproteobacteria</taxon>
        <taxon>Rhodospirillales</taxon>
        <taxon>Kiloniellaceae</taxon>
        <taxon>Aestuariispira</taxon>
    </lineage>
</organism>
<reference evidence="4 5" key="1">
    <citation type="submission" date="2018-07" db="EMBL/GenBank/DDBJ databases">
        <title>Genomic Encyclopedia of Type Strains, Phase III (KMG-III): the genomes of soil and plant-associated and newly described type strains.</title>
        <authorList>
            <person name="Whitman W."/>
        </authorList>
    </citation>
    <scope>NUCLEOTIDE SEQUENCE [LARGE SCALE GENOMIC DNA]</scope>
    <source>
        <strain evidence="4 5">CECT 8488</strain>
    </source>
</reference>
<dbReference type="Pfam" id="PF01464">
    <property type="entry name" value="SLT"/>
    <property type="match status" value="1"/>
</dbReference>
<evidence type="ECO:0000256" key="1">
    <source>
        <dbReference type="ARBA" id="ARBA00009387"/>
    </source>
</evidence>
<name>A0A3D9H4K9_9PROT</name>
<dbReference type="AlphaFoldDB" id="A0A3D9H4K9"/>
<protein>
    <submittedName>
        <fullName evidence="4">Transglycosylase-like protein with SLT domain</fullName>
    </submittedName>
</protein>
<gene>
    <name evidence="4" type="ORF">DFP90_11714</name>
</gene>
<evidence type="ECO:0000259" key="3">
    <source>
        <dbReference type="Pfam" id="PF01464"/>
    </source>
</evidence>
<dbReference type="EMBL" id="QRDW01000017">
    <property type="protein sequence ID" value="RED44111.1"/>
    <property type="molecule type" value="Genomic_DNA"/>
</dbReference>
<accession>A0A3D9H4K9</accession>
<evidence type="ECO:0000256" key="2">
    <source>
        <dbReference type="SAM" id="SignalP"/>
    </source>
</evidence>
<sequence length="150" mass="16630">MMFRVVFLILLTLPLPSLANCFAAAGQRYSVNSNLLAAISFTESRFRNHATNQNTDGSEDVCMMQINSYWLTVLADRHITRESLLADACLCVNVGAYVLATEISQVGPKWLAVGRYNTGPNGDPEVQRKYVSRIQSAYNQIISGQITVPR</sequence>
<proteinExistence type="inferred from homology"/>
<evidence type="ECO:0000313" key="5">
    <source>
        <dbReference type="Proteomes" id="UP000256845"/>
    </source>
</evidence>
<dbReference type="Gene3D" id="1.10.530.10">
    <property type="match status" value="1"/>
</dbReference>
<evidence type="ECO:0000313" key="4">
    <source>
        <dbReference type="EMBL" id="RED44111.1"/>
    </source>
</evidence>
<dbReference type="InterPro" id="IPR008258">
    <property type="entry name" value="Transglycosylase_SLT_dom_1"/>
</dbReference>
<comment type="similarity">
    <text evidence="1">Belongs to the virb1 family.</text>
</comment>
<feature type="signal peptide" evidence="2">
    <location>
        <begin position="1"/>
        <end position="19"/>
    </location>
</feature>
<dbReference type="Proteomes" id="UP000256845">
    <property type="component" value="Unassembled WGS sequence"/>
</dbReference>